<accession>A0AAV5FLD3</accession>
<evidence type="ECO:0000313" key="13">
    <source>
        <dbReference type="Proteomes" id="UP001054889"/>
    </source>
</evidence>
<evidence type="ECO:0000256" key="11">
    <source>
        <dbReference type="SAM" id="Phobius"/>
    </source>
</evidence>
<evidence type="ECO:0000256" key="4">
    <source>
        <dbReference type="ARBA" id="ARBA00022475"/>
    </source>
</evidence>
<dbReference type="InterPro" id="IPR047664">
    <property type="entry name" value="SWEET"/>
</dbReference>
<gene>
    <name evidence="12" type="primary">gb24576</name>
    <name evidence="12" type="ORF">PR202_gb24576</name>
</gene>
<comment type="subcellular location">
    <subcellularLocation>
        <location evidence="1">Cell membrane</location>
        <topology evidence="1">Multi-pass membrane protein</topology>
    </subcellularLocation>
</comment>
<dbReference type="FunFam" id="1.20.1280.290:FF:000002">
    <property type="entry name" value="Bidirectional sugar transporter SWEET"/>
    <property type="match status" value="1"/>
</dbReference>
<comment type="similarity">
    <text evidence="2">Belongs to the SWEET sugar transporter family.</text>
</comment>
<keyword evidence="8 11" id="KW-1133">Transmembrane helix</keyword>
<keyword evidence="13" id="KW-1185">Reference proteome</keyword>
<evidence type="ECO:0000256" key="10">
    <source>
        <dbReference type="ARBA" id="ARBA00037238"/>
    </source>
</evidence>
<dbReference type="GO" id="GO:0051119">
    <property type="term" value="F:sugar transmembrane transporter activity"/>
    <property type="evidence" value="ECO:0007669"/>
    <property type="project" value="InterPro"/>
</dbReference>
<keyword evidence="5" id="KW-0762">Sugar transport</keyword>
<dbReference type="PANTHER" id="PTHR10791">
    <property type="entry name" value="RAG1-ACTIVATING PROTEIN 1"/>
    <property type="match status" value="1"/>
</dbReference>
<dbReference type="Gene3D" id="1.20.1280.290">
    <property type="match status" value="1"/>
</dbReference>
<proteinExistence type="inferred from homology"/>
<evidence type="ECO:0000256" key="7">
    <source>
        <dbReference type="ARBA" id="ARBA00022737"/>
    </source>
</evidence>
<evidence type="ECO:0000313" key="12">
    <source>
        <dbReference type="EMBL" id="GJN35771.1"/>
    </source>
</evidence>
<feature type="transmembrane region" description="Helical" evidence="11">
    <location>
        <begin position="51"/>
        <end position="72"/>
    </location>
</feature>
<evidence type="ECO:0000256" key="3">
    <source>
        <dbReference type="ARBA" id="ARBA00022448"/>
    </source>
</evidence>
<protein>
    <submittedName>
        <fullName evidence="12">Uncharacterized protein</fullName>
    </submittedName>
</protein>
<reference evidence="12" key="1">
    <citation type="journal article" date="2018" name="DNA Res.">
        <title>Multiple hybrid de novo genome assembly of finger millet, an orphan allotetraploid crop.</title>
        <authorList>
            <person name="Hatakeyama M."/>
            <person name="Aluri S."/>
            <person name="Balachadran M.T."/>
            <person name="Sivarajan S.R."/>
            <person name="Patrignani A."/>
            <person name="Gruter S."/>
            <person name="Poveda L."/>
            <person name="Shimizu-Inatsugi R."/>
            <person name="Baeten J."/>
            <person name="Francoijs K.J."/>
            <person name="Nataraja K.N."/>
            <person name="Reddy Y.A.N."/>
            <person name="Phadnis S."/>
            <person name="Ravikumar R.L."/>
            <person name="Schlapbach R."/>
            <person name="Sreeman S.M."/>
            <person name="Shimizu K.K."/>
        </authorList>
    </citation>
    <scope>NUCLEOTIDE SEQUENCE</scope>
</reference>
<evidence type="ECO:0000256" key="9">
    <source>
        <dbReference type="ARBA" id="ARBA00023136"/>
    </source>
</evidence>
<evidence type="ECO:0000256" key="1">
    <source>
        <dbReference type="ARBA" id="ARBA00004651"/>
    </source>
</evidence>
<feature type="transmembrane region" description="Helical" evidence="11">
    <location>
        <begin position="23"/>
        <end position="45"/>
    </location>
</feature>
<comment type="function">
    <text evidence="10">Mediates both low-affinity uptake and efflux of sugar across the plasma membrane.</text>
</comment>
<reference evidence="12" key="2">
    <citation type="submission" date="2021-12" db="EMBL/GenBank/DDBJ databases">
        <title>Resequencing data analysis of finger millet.</title>
        <authorList>
            <person name="Hatakeyama M."/>
            <person name="Aluri S."/>
            <person name="Balachadran M.T."/>
            <person name="Sivarajan S.R."/>
            <person name="Poveda L."/>
            <person name="Shimizu-Inatsugi R."/>
            <person name="Schlapbach R."/>
            <person name="Sreeman S.M."/>
            <person name="Shimizu K.K."/>
        </authorList>
    </citation>
    <scope>NUCLEOTIDE SEQUENCE</scope>
</reference>
<evidence type="ECO:0000256" key="5">
    <source>
        <dbReference type="ARBA" id="ARBA00022597"/>
    </source>
</evidence>
<keyword evidence="9 11" id="KW-0472">Membrane</keyword>
<dbReference type="Proteomes" id="UP001054889">
    <property type="component" value="Unassembled WGS sequence"/>
</dbReference>
<dbReference type="GO" id="GO:0005886">
    <property type="term" value="C:plasma membrane"/>
    <property type="evidence" value="ECO:0007669"/>
    <property type="project" value="UniProtKB-SubCell"/>
</dbReference>
<keyword evidence="3" id="KW-0813">Transport</keyword>
<sequence length="104" mass="11795">MCSQYASIYSTNKQVLRTKSVEFMPFNLSLFSFLASLIWLVYGILGRDPYIMLPNCVGCLAGILQLAVYCIYRRCKEASKLNDTEQTKNVQVATSHMYASTHKP</sequence>
<organism evidence="12 13">
    <name type="scientific">Eleusine coracana subsp. coracana</name>
    <dbReference type="NCBI Taxonomy" id="191504"/>
    <lineage>
        <taxon>Eukaryota</taxon>
        <taxon>Viridiplantae</taxon>
        <taxon>Streptophyta</taxon>
        <taxon>Embryophyta</taxon>
        <taxon>Tracheophyta</taxon>
        <taxon>Spermatophyta</taxon>
        <taxon>Magnoliopsida</taxon>
        <taxon>Liliopsida</taxon>
        <taxon>Poales</taxon>
        <taxon>Poaceae</taxon>
        <taxon>PACMAD clade</taxon>
        <taxon>Chloridoideae</taxon>
        <taxon>Cynodonteae</taxon>
        <taxon>Eleusininae</taxon>
        <taxon>Eleusine</taxon>
    </lineage>
</organism>
<keyword evidence="7" id="KW-0677">Repeat</keyword>
<dbReference type="AlphaFoldDB" id="A0AAV5FLD3"/>
<dbReference type="PANTHER" id="PTHR10791:SF58">
    <property type="entry name" value="BIDIRECTIONAL SUGAR TRANSPORTER SWEET3A"/>
    <property type="match status" value="1"/>
</dbReference>
<keyword evidence="4" id="KW-1003">Cell membrane</keyword>
<dbReference type="InterPro" id="IPR004316">
    <property type="entry name" value="SWEET_rpt"/>
</dbReference>
<name>A0AAV5FLD3_ELECO</name>
<dbReference type="Pfam" id="PF03083">
    <property type="entry name" value="MtN3_slv"/>
    <property type="match status" value="1"/>
</dbReference>
<comment type="caution">
    <text evidence="12">The sequence shown here is derived from an EMBL/GenBank/DDBJ whole genome shotgun (WGS) entry which is preliminary data.</text>
</comment>
<evidence type="ECO:0000256" key="2">
    <source>
        <dbReference type="ARBA" id="ARBA00007809"/>
    </source>
</evidence>
<keyword evidence="6 11" id="KW-0812">Transmembrane</keyword>
<evidence type="ECO:0000256" key="6">
    <source>
        <dbReference type="ARBA" id="ARBA00022692"/>
    </source>
</evidence>
<dbReference type="EMBL" id="BQKI01000088">
    <property type="protein sequence ID" value="GJN35771.1"/>
    <property type="molecule type" value="Genomic_DNA"/>
</dbReference>
<evidence type="ECO:0000256" key="8">
    <source>
        <dbReference type="ARBA" id="ARBA00022989"/>
    </source>
</evidence>